<sequence>MLRKISRRGDRQHSSLTLSRRCYATVIAAGNLSDLAAALQSFTTTGNIHGGAAVHAQIIILHDLATQSFSLWNKLLKFYLSCGHPRVARLLFDRMPERDAVSYNTLISAHSRCTRDPTESVLLYSRMLSEGLMPNALTLSFLLSGHNPTRNPSLLRQIHSHSIKFGLNSDEFVGGALVNVYRKLTGIELAVHAFEDITNHDLVSWNIMIDACASSGWKEKTIAIFSRMRLENGGELDSFAIASVLKTCSEKRDLKLGIQLHCCALKFGLDSDRPVGNCLLTMYSRCADGIGSAAHLFERIEEPNIITWTAMIGALVQNEMTEEVMIIYRKMLGAGVRENEFCFASVLPAFSGGSSSSIDRGRMVHSRVSKSVAQSDIGVGNALIDMYFKCGSLEDARLVFDTMAAVDVVSWTVMIHGHGQHGRGREALELFSLMKRRGFRPDGVTFLGALSSCSHGGLVDEGITIFESMIGEHRMKPGKEHFACVVDLVGRSGRLKGAESFIEEMGMASEALAWETLLGACEIYGEMEMGKKAAERLMALKPGNNGPYVSLSNIYAGRKMWEQKGLLRERLDSSGMRKDAAHSWV</sequence>
<evidence type="ECO:0000256" key="2">
    <source>
        <dbReference type="PROSITE-ProRule" id="PRU00708"/>
    </source>
</evidence>
<dbReference type="InterPro" id="IPR046848">
    <property type="entry name" value="E_motif"/>
</dbReference>
<dbReference type="NCBIfam" id="TIGR00756">
    <property type="entry name" value="PPR"/>
    <property type="match status" value="2"/>
</dbReference>
<dbReference type="Proteomes" id="UP001412067">
    <property type="component" value="Unassembled WGS sequence"/>
</dbReference>
<dbReference type="Pfam" id="PF20431">
    <property type="entry name" value="E_motif"/>
    <property type="match status" value="1"/>
</dbReference>
<dbReference type="Pfam" id="PF01535">
    <property type="entry name" value="PPR"/>
    <property type="match status" value="4"/>
</dbReference>
<dbReference type="EMBL" id="JBBWWR010000019">
    <property type="protein sequence ID" value="KAK8941883.1"/>
    <property type="molecule type" value="Genomic_DNA"/>
</dbReference>
<proteinExistence type="predicted"/>
<dbReference type="Gene3D" id="1.25.40.10">
    <property type="entry name" value="Tetratricopeptide repeat domain"/>
    <property type="match status" value="4"/>
</dbReference>
<organism evidence="3 4">
    <name type="scientific">Platanthera guangdongensis</name>
    <dbReference type="NCBI Taxonomy" id="2320717"/>
    <lineage>
        <taxon>Eukaryota</taxon>
        <taxon>Viridiplantae</taxon>
        <taxon>Streptophyta</taxon>
        <taxon>Embryophyta</taxon>
        <taxon>Tracheophyta</taxon>
        <taxon>Spermatophyta</taxon>
        <taxon>Magnoliopsida</taxon>
        <taxon>Liliopsida</taxon>
        <taxon>Asparagales</taxon>
        <taxon>Orchidaceae</taxon>
        <taxon>Orchidoideae</taxon>
        <taxon>Orchideae</taxon>
        <taxon>Orchidinae</taxon>
        <taxon>Platanthera</taxon>
    </lineage>
</organism>
<dbReference type="PANTHER" id="PTHR47926:SF341">
    <property type="entry name" value="PENTATRICOPEPTIDE REPEAT-CONTAINING PROTEIN"/>
    <property type="match status" value="1"/>
</dbReference>
<evidence type="ECO:0000256" key="1">
    <source>
        <dbReference type="ARBA" id="ARBA00022737"/>
    </source>
</evidence>
<dbReference type="InterPro" id="IPR046960">
    <property type="entry name" value="PPR_At4g14850-like_plant"/>
</dbReference>
<protein>
    <submittedName>
        <fullName evidence="3">Pentatricopeptide repeat-containing protein</fullName>
    </submittedName>
</protein>
<keyword evidence="1" id="KW-0677">Repeat</keyword>
<feature type="repeat" description="PPR" evidence="2">
    <location>
        <begin position="201"/>
        <end position="231"/>
    </location>
</feature>
<comment type="caution">
    <text evidence="3">The sequence shown here is derived from an EMBL/GenBank/DDBJ whole genome shotgun (WGS) entry which is preliminary data.</text>
</comment>
<evidence type="ECO:0000313" key="3">
    <source>
        <dbReference type="EMBL" id="KAK8941883.1"/>
    </source>
</evidence>
<accession>A0ABR2LJ20</accession>
<keyword evidence="4" id="KW-1185">Reference proteome</keyword>
<evidence type="ECO:0000313" key="4">
    <source>
        <dbReference type="Proteomes" id="UP001412067"/>
    </source>
</evidence>
<dbReference type="PROSITE" id="PS51375">
    <property type="entry name" value="PPR"/>
    <property type="match status" value="4"/>
</dbReference>
<feature type="repeat" description="PPR" evidence="2">
    <location>
        <begin position="304"/>
        <end position="338"/>
    </location>
</feature>
<name>A0ABR2LJ20_9ASPA</name>
<dbReference type="PANTHER" id="PTHR47926">
    <property type="entry name" value="PENTATRICOPEPTIDE REPEAT-CONTAINING PROTEIN"/>
    <property type="match status" value="1"/>
</dbReference>
<dbReference type="InterPro" id="IPR002885">
    <property type="entry name" value="PPR_rpt"/>
</dbReference>
<dbReference type="InterPro" id="IPR011990">
    <property type="entry name" value="TPR-like_helical_dom_sf"/>
</dbReference>
<dbReference type="Pfam" id="PF13041">
    <property type="entry name" value="PPR_2"/>
    <property type="match status" value="2"/>
</dbReference>
<feature type="repeat" description="PPR" evidence="2">
    <location>
        <begin position="407"/>
        <end position="441"/>
    </location>
</feature>
<gene>
    <name evidence="3" type="primary">PCMP-H42</name>
    <name evidence="3" type="ORF">KSP40_PGU016064</name>
</gene>
<reference evidence="3 4" key="1">
    <citation type="journal article" date="2022" name="Nat. Plants">
        <title>Genomes of leafy and leafless Platanthera orchids illuminate the evolution of mycoheterotrophy.</title>
        <authorList>
            <person name="Li M.H."/>
            <person name="Liu K.W."/>
            <person name="Li Z."/>
            <person name="Lu H.C."/>
            <person name="Ye Q.L."/>
            <person name="Zhang D."/>
            <person name="Wang J.Y."/>
            <person name="Li Y.F."/>
            <person name="Zhong Z.M."/>
            <person name="Liu X."/>
            <person name="Yu X."/>
            <person name="Liu D.K."/>
            <person name="Tu X.D."/>
            <person name="Liu B."/>
            <person name="Hao Y."/>
            <person name="Liao X.Y."/>
            <person name="Jiang Y.T."/>
            <person name="Sun W.H."/>
            <person name="Chen J."/>
            <person name="Chen Y.Q."/>
            <person name="Ai Y."/>
            <person name="Zhai J.W."/>
            <person name="Wu S.S."/>
            <person name="Zhou Z."/>
            <person name="Hsiao Y.Y."/>
            <person name="Wu W.L."/>
            <person name="Chen Y.Y."/>
            <person name="Lin Y.F."/>
            <person name="Hsu J.L."/>
            <person name="Li C.Y."/>
            <person name="Wang Z.W."/>
            <person name="Zhao X."/>
            <person name="Zhong W.Y."/>
            <person name="Ma X.K."/>
            <person name="Ma L."/>
            <person name="Huang J."/>
            <person name="Chen G.Z."/>
            <person name="Huang M.Z."/>
            <person name="Huang L."/>
            <person name="Peng D.H."/>
            <person name="Luo Y.B."/>
            <person name="Zou S.Q."/>
            <person name="Chen S.P."/>
            <person name="Lan S."/>
            <person name="Tsai W.C."/>
            <person name="Van de Peer Y."/>
            <person name="Liu Z.J."/>
        </authorList>
    </citation>
    <scope>NUCLEOTIDE SEQUENCE [LARGE SCALE GENOMIC DNA]</scope>
    <source>
        <strain evidence="3">Lor288</strain>
    </source>
</reference>
<feature type="repeat" description="PPR" evidence="2">
    <location>
        <begin position="99"/>
        <end position="134"/>
    </location>
</feature>